<gene>
    <name evidence="2" type="ORF">BINO364_LOCUS7802</name>
    <name evidence="3" type="ORF">BINO364_LOCUS7805</name>
</gene>
<protein>
    <submittedName>
        <fullName evidence="2">Uncharacterized protein</fullName>
    </submittedName>
</protein>
<feature type="region of interest" description="Disordered" evidence="1">
    <location>
        <begin position="36"/>
        <end position="66"/>
    </location>
</feature>
<reference evidence="2" key="1">
    <citation type="submission" date="2021-12" db="EMBL/GenBank/DDBJ databases">
        <authorList>
            <person name="Martin H S."/>
        </authorList>
    </citation>
    <scope>NUCLEOTIDE SEQUENCE</scope>
</reference>
<dbReference type="EMBL" id="OV170223">
    <property type="protein sequence ID" value="CAH0721742.1"/>
    <property type="molecule type" value="Genomic_DNA"/>
</dbReference>
<proteinExistence type="predicted"/>
<evidence type="ECO:0000256" key="1">
    <source>
        <dbReference type="SAM" id="MobiDB-lite"/>
    </source>
</evidence>
<organism evidence="2 4">
    <name type="scientific">Brenthis ino</name>
    <name type="common">lesser marbled fritillary</name>
    <dbReference type="NCBI Taxonomy" id="405034"/>
    <lineage>
        <taxon>Eukaryota</taxon>
        <taxon>Metazoa</taxon>
        <taxon>Ecdysozoa</taxon>
        <taxon>Arthropoda</taxon>
        <taxon>Hexapoda</taxon>
        <taxon>Insecta</taxon>
        <taxon>Pterygota</taxon>
        <taxon>Neoptera</taxon>
        <taxon>Endopterygota</taxon>
        <taxon>Lepidoptera</taxon>
        <taxon>Glossata</taxon>
        <taxon>Ditrysia</taxon>
        <taxon>Papilionoidea</taxon>
        <taxon>Nymphalidae</taxon>
        <taxon>Heliconiinae</taxon>
        <taxon>Argynnini</taxon>
        <taxon>Brenthis</taxon>
    </lineage>
</organism>
<evidence type="ECO:0000313" key="3">
    <source>
        <dbReference type="EMBL" id="CAH0721745.1"/>
    </source>
</evidence>
<accession>A0A8J9UXY8</accession>
<feature type="compositionally biased region" description="Polar residues" evidence="1">
    <location>
        <begin position="55"/>
        <end position="66"/>
    </location>
</feature>
<feature type="compositionally biased region" description="Basic and acidic residues" evidence="1">
    <location>
        <begin position="1"/>
        <end position="12"/>
    </location>
</feature>
<dbReference type="EMBL" id="OV170223">
    <property type="protein sequence ID" value="CAH0721745.1"/>
    <property type="molecule type" value="Genomic_DNA"/>
</dbReference>
<keyword evidence="4" id="KW-1185">Reference proteome</keyword>
<sequence length="66" mass="7366">MTDASVRSEEWQYRVSGNTGSYPSTLFILLLPRISTSRRAPPQSPPPLGPRRATPRTTDSCRSQPH</sequence>
<evidence type="ECO:0000313" key="2">
    <source>
        <dbReference type="EMBL" id="CAH0721742.1"/>
    </source>
</evidence>
<evidence type="ECO:0000313" key="4">
    <source>
        <dbReference type="Proteomes" id="UP000838878"/>
    </source>
</evidence>
<name>A0A8J9UXY8_9NEOP</name>
<dbReference type="Proteomes" id="UP000838878">
    <property type="component" value="Chromosome 3"/>
</dbReference>
<dbReference type="AlphaFoldDB" id="A0A8J9UXY8"/>
<feature type="region of interest" description="Disordered" evidence="1">
    <location>
        <begin position="1"/>
        <end position="21"/>
    </location>
</feature>
<feature type="non-terminal residue" evidence="2">
    <location>
        <position position="66"/>
    </location>
</feature>